<accession>A0A7D5XL83</accession>
<dbReference type="GO" id="GO:0033013">
    <property type="term" value="P:tetrapyrrole metabolic process"/>
    <property type="evidence" value="ECO:0007669"/>
    <property type="project" value="UniProtKB-ARBA"/>
</dbReference>
<dbReference type="PANTHER" id="PTHR10057">
    <property type="entry name" value="PERIPHERAL-TYPE BENZODIAZEPINE RECEPTOR"/>
    <property type="match status" value="1"/>
</dbReference>
<dbReference type="KEGG" id="flt:Sv326_0253"/>
<evidence type="ECO:0008006" key="9">
    <source>
        <dbReference type="Google" id="ProtNLM"/>
    </source>
</evidence>
<evidence type="ECO:0000256" key="5">
    <source>
        <dbReference type="ARBA" id="ARBA00023136"/>
    </source>
</evidence>
<evidence type="ECO:0000256" key="6">
    <source>
        <dbReference type="SAM" id="Phobius"/>
    </source>
</evidence>
<dbReference type="AlphaFoldDB" id="A0A7D5XL83"/>
<keyword evidence="5 6" id="KW-0472">Membrane</keyword>
<evidence type="ECO:0000256" key="2">
    <source>
        <dbReference type="ARBA" id="ARBA00007524"/>
    </source>
</evidence>
<dbReference type="Pfam" id="PF03073">
    <property type="entry name" value="TspO_MBR"/>
    <property type="match status" value="1"/>
</dbReference>
<comment type="subcellular location">
    <subcellularLocation>
        <location evidence="1">Membrane</location>
        <topology evidence="1">Multi-pass membrane protein</topology>
    </subcellularLocation>
</comment>
<evidence type="ECO:0000256" key="1">
    <source>
        <dbReference type="ARBA" id="ARBA00004141"/>
    </source>
</evidence>
<evidence type="ECO:0000256" key="4">
    <source>
        <dbReference type="ARBA" id="ARBA00022989"/>
    </source>
</evidence>
<name>A0A7D5XL83_FERL1</name>
<dbReference type="InterPro" id="IPR038330">
    <property type="entry name" value="TspO/MBR-related_sf"/>
</dbReference>
<sequence length="154" mass="17536">MLITAILICELSGVIGSAFTYQSIPEWYNATLNKPSFSPPNWLFGPVWVALYLLMGISAYLVWEKGTRKKEVRDALSIFGVQLVLNTLWSILFFGLRCPLCGFVEIIILWLAIAATIIKFKRLSITAALLLIPYILWVSFAMVLNFYVWRLNLV</sequence>
<feature type="transmembrane region" description="Helical" evidence="6">
    <location>
        <begin position="102"/>
        <end position="120"/>
    </location>
</feature>
<dbReference type="FunFam" id="1.20.1260.100:FF:000001">
    <property type="entry name" value="translocator protein 2"/>
    <property type="match status" value="1"/>
</dbReference>
<gene>
    <name evidence="7" type="ORF">Sv326_0253</name>
</gene>
<feature type="transmembrane region" description="Helical" evidence="6">
    <location>
        <begin position="75"/>
        <end position="96"/>
    </location>
</feature>
<dbReference type="Proteomes" id="UP000510821">
    <property type="component" value="Chromosome"/>
</dbReference>
<evidence type="ECO:0000313" key="8">
    <source>
        <dbReference type="Proteomes" id="UP000510821"/>
    </source>
</evidence>
<proteinExistence type="inferred from homology"/>
<dbReference type="PIRSF" id="PIRSF005859">
    <property type="entry name" value="PBR"/>
    <property type="match status" value="1"/>
</dbReference>
<dbReference type="InterPro" id="IPR004307">
    <property type="entry name" value="TspO_MBR"/>
</dbReference>
<protein>
    <recommendedName>
        <fullName evidence="9">TspO protein</fullName>
    </recommendedName>
</protein>
<keyword evidence="4 6" id="KW-1133">Transmembrane helix</keyword>
<keyword evidence="3 6" id="KW-0812">Transmembrane</keyword>
<evidence type="ECO:0000313" key="7">
    <source>
        <dbReference type="EMBL" id="QLJ52428.1"/>
    </source>
</evidence>
<comment type="similarity">
    <text evidence="2">Belongs to the TspO/BZRP family.</text>
</comment>
<reference evidence="8" key="1">
    <citation type="submission" date="2020-07" db="EMBL/GenBank/DDBJ databases">
        <title>Metabolic diversity and evolutionary history of the archaeal phylum ###Micrarchaeota### uncovered from a freshwater lake metagenome.</title>
        <authorList>
            <person name="Kadnikov V.V."/>
            <person name="Savvichev A.S."/>
            <person name="Mardanov A.V."/>
            <person name="Beletsky A.V."/>
            <person name="Chupakov A.V."/>
            <person name="Kokryatskaya N.M."/>
            <person name="Pimenov N.V."/>
            <person name="Ravin N.V."/>
        </authorList>
    </citation>
    <scope>NUCLEOTIDE SEQUENCE [LARGE SCALE GENOMIC DNA]</scope>
</reference>
<evidence type="ECO:0000256" key="3">
    <source>
        <dbReference type="ARBA" id="ARBA00022692"/>
    </source>
</evidence>
<dbReference type="PANTHER" id="PTHR10057:SF0">
    <property type="entry name" value="TRANSLOCATOR PROTEIN"/>
    <property type="match status" value="1"/>
</dbReference>
<feature type="transmembrane region" description="Helical" evidence="6">
    <location>
        <begin position="42"/>
        <end position="63"/>
    </location>
</feature>
<dbReference type="EMBL" id="CP058998">
    <property type="protein sequence ID" value="QLJ52428.1"/>
    <property type="molecule type" value="Genomic_DNA"/>
</dbReference>
<dbReference type="Gene3D" id="1.20.1260.100">
    <property type="entry name" value="TspO/MBR protein"/>
    <property type="match status" value="1"/>
</dbReference>
<organism evidence="7 8">
    <name type="scientific">Fermentimicrarchaeum limneticum</name>
    <dbReference type="NCBI Taxonomy" id="2795018"/>
    <lineage>
        <taxon>Archaea</taxon>
        <taxon>Candidatus Micrarchaeota</taxon>
        <taxon>Candidatus Fermentimicrarchaeales</taxon>
        <taxon>Candidatus Fermentimicrarchaeaceae</taxon>
        <taxon>Candidatus Fermentimicrarchaeum</taxon>
    </lineage>
</organism>
<feature type="transmembrane region" description="Helical" evidence="6">
    <location>
        <begin position="127"/>
        <end position="149"/>
    </location>
</feature>
<dbReference type="CDD" id="cd15904">
    <property type="entry name" value="TSPO_MBR"/>
    <property type="match status" value="1"/>
</dbReference>
<dbReference type="GO" id="GO:0016020">
    <property type="term" value="C:membrane"/>
    <property type="evidence" value="ECO:0007669"/>
    <property type="project" value="UniProtKB-SubCell"/>
</dbReference>